<evidence type="ECO:0000313" key="3">
    <source>
        <dbReference type="Proteomes" id="UP000266861"/>
    </source>
</evidence>
<evidence type="ECO:0000256" key="1">
    <source>
        <dbReference type="SAM" id="Coils"/>
    </source>
</evidence>
<dbReference type="AlphaFoldDB" id="A0A397JKG5"/>
<feature type="coiled-coil region" evidence="1">
    <location>
        <begin position="1"/>
        <end position="66"/>
    </location>
</feature>
<gene>
    <name evidence="2" type="ORF">Glove_73g45</name>
</gene>
<name>A0A397JKG5_9GLOM</name>
<evidence type="ECO:0000313" key="2">
    <source>
        <dbReference type="EMBL" id="RHZ85010.1"/>
    </source>
</evidence>
<comment type="caution">
    <text evidence="2">The sequence shown here is derived from an EMBL/GenBank/DDBJ whole genome shotgun (WGS) entry which is preliminary data.</text>
</comment>
<protein>
    <submittedName>
        <fullName evidence="2">Uncharacterized protein</fullName>
    </submittedName>
</protein>
<accession>A0A397JKG5</accession>
<keyword evidence="1" id="KW-0175">Coiled coil</keyword>
<dbReference type="Proteomes" id="UP000266861">
    <property type="component" value="Unassembled WGS sequence"/>
</dbReference>
<keyword evidence="3" id="KW-1185">Reference proteome</keyword>
<proteinExistence type="predicted"/>
<organism evidence="2 3">
    <name type="scientific">Diversispora epigaea</name>
    <dbReference type="NCBI Taxonomy" id="1348612"/>
    <lineage>
        <taxon>Eukaryota</taxon>
        <taxon>Fungi</taxon>
        <taxon>Fungi incertae sedis</taxon>
        <taxon>Mucoromycota</taxon>
        <taxon>Glomeromycotina</taxon>
        <taxon>Glomeromycetes</taxon>
        <taxon>Diversisporales</taxon>
        <taxon>Diversisporaceae</taxon>
        <taxon>Diversispora</taxon>
    </lineage>
</organism>
<reference evidence="2 3" key="1">
    <citation type="submission" date="2018-08" db="EMBL/GenBank/DDBJ databases">
        <title>Genome and evolution of the arbuscular mycorrhizal fungus Diversispora epigaea (formerly Glomus versiforme) and its bacterial endosymbionts.</title>
        <authorList>
            <person name="Sun X."/>
            <person name="Fei Z."/>
            <person name="Harrison M."/>
        </authorList>
    </citation>
    <scope>NUCLEOTIDE SEQUENCE [LARGE SCALE GENOMIC DNA]</scope>
    <source>
        <strain evidence="2 3">IT104</strain>
    </source>
</reference>
<dbReference type="OrthoDB" id="2439723at2759"/>
<feature type="coiled-coil region" evidence="1">
    <location>
        <begin position="111"/>
        <end position="147"/>
    </location>
</feature>
<sequence length="177" mass="20460">MTNIQSKIDLLKQRAIDLEVENAKLKQIIKENAKHKADNVNLSAENAKVKIELRRAMRENAKLKAESLREVKTRERIEKTMLDLDGVDRYINLVLHDRYIKLPEGGHTIIKENAKRKADNVNLSAENAKVKIELRRAMGENAKLKAESLREVKTRERIEKTMLDLDGCLYRKSLSMK</sequence>
<dbReference type="EMBL" id="PQFF01000069">
    <property type="protein sequence ID" value="RHZ85010.1"/>
    <property type="molecule type" value="Genomic_DNA"/>
</dbReference>